<gene>
    <name evidence="1" type="ORF">MENTE1834_LOCUS9793</name>
</gene>
<keyword evidence="2" id="KW-1185">Reference proteome</keyword>
<proteinExistence type="predicted"/>
<organism evidence="1 2">
    <name type="scientific">Meloidogyne enterolobii</name>
    <name type="common">Root-knot nematode worm</name>
    <name type="synonym">Meloidogyne mayaguensis</name>
    <dbReference type="NCBI Taxonomy" id="390850"/>
    <lineage>
        <taxon>Eukaryota</taxon>
        <taxon>Metazoa</taxon>
        <taxon>Ecdysozoa</taxon>
        <taxon>Nematoda</taxon>
        <taxon>Chromadorea</taxon>
        <taxon>Rhabditida</taxon>
        <taxon>Tylenchina</taxon>
        <taxon>Tylenchomorpha</taxon>
        <taxon>Tylenchoidea</taxon>
        <taxon>Meloidogynidae</taxon>
        <taxon>Meloidogyninae</taxon>
        <taxon>Meloidogyne</taxon>
    </lineage>
</organism>
<accession>A0ACB0YAV5</accession>
<dbReference type="Proteomes" id="UP001497535">
    <property type="component" value="Unassembled WGS sequence"/>
</dbReference>
<protein>
    <submittedName>
        <fullName evidence="1">Uncharacterized protein</fullName>
    </submittedName>
</protein>
<evidence type="ECO:0000313" key="1">
    <source>
        <dbReference type="EMBL" id="CAK5038994.1"/>
    </source>
</evidence>
<name>A0ACB0YAV5_MELEN</name>
<sequence length="117" mass="12729">MTDNGIRMKSKKEIGGGVRRVCIRNIGMKGIGTTNSFTYNGKTLSGNNINGYPLEFSLKYADGDMGNFPPADIPTVFTDIKINDVSIDQIDTNHASGCIEIDGTQENMHSGFVSFFV</sequence>
<reference evidence="1" key="1">
    <citation type="submission" date="2023-11" db="EMBL/GenBank/DDBJ databases">
        <authorList>
            <person name="Poullet M."/>
        </authorList>
    </citation>
    <scope>NUCLEOTIDE SEQUENCE</scope>
    <source>
        <strain evidence="1">E1834</strain>
    </source>
</reference>
<evidence type="ECO:0000313" key="2">
    <source>
        <dbReference type="Proteomes" id="UP001497535"/>
    </source>
</evidence>
<dbReference type="EMBL" id="CAVMJV010000009">
    <property type="protein sequence ID" value="CAK5038994.1"/>
    <property type="molecule type" value="Genomic_DNA"/>
</dbReference>
<comment type="caution">
    <text evidence="1">The sequence shown here is derived from an EMBL/GenBank/DDBJ whole genome shotgun (WGS) entry which is preliminary data.</text>
</comment>